<dbReference type="OrthoDB" id="434695at2759"/>
<dbReference type="Proteomes" id="UP000717328">
    <property type="component" value="Unassembled WGS sequence"/>
</dbReference>
<dbReference type="Pfam" id="PF09295">
    <property type="entry name" value="ChAPs"/>
    <property type="match status" value="1"/>
</dbReference>
<feature type="compositionally biased region" description="Low complexity" evidence="1">
    <location>
        <begin position="473"/>
        <end position="494"/>
    </location>
</feature>
<dbReference type="AlphaFoldDB" id="A0A9P7FMN4"/>
<evidence type="ECO:0000256" key="1">
    <source>
        <dbReference type="SAM" id="MobiDB-lite"/>
    </source>
</evidence>
<gene>
    <name evidence="2" type="ORF">H0H81_001000</name>
</gene>
<name>A0A9P7FMN4_9AGAR</name>
<reference evidence="2" key="2">
    <citation type="submission" date="2021-10" db="EMBL/GenBank/DDBJ databases">
        <title>Phylogenomics reveals ancestral predisposition of the termite-cultivated fungus Termitomyces towards a domesticated lifestyle.</title>
        <authorList>
            <person name="Auxier B."/>
            <person name="Grum-Grzhimaylo A."/>
            <person name="Cardenas M.E."/>
            <person name="Lodge J.D."/>
            <person name="Laessoe T."/>
            <person name="Pedersen O."/>
            <person name="Smith M.E."/>
            <person name="Kuyper T.W."/>
            <person name="Franco-Molano E.A."/>
            <person name="Baroni T.J."/>
            <person name="Aanen D.K."/>
        </authorList>
    </citation>
    <scope>NUCLEOTIDE SEQUENCE</scope>
    <source>
        <strain evidence="2">D49</strain>
    </source>
</reference>
<dbReference type="Gene3D" id="1.25.40.10">
    <property type="entry name" value="Tetratricopeptide repeat domain"/>
    <property type="match status" value="2"/>
</dbReference>
<organism evidence="2 3">
    <name type="scientific">Sphagnurus paluster</name>
    <dbReference type="NCBI Taxonomy" id="117069"/>
    <lineage>
        <taxon>Eukaryota</taxon>
        <taxon>Fungi</taxon>
        <taxon>Dikarya</taxon>
        <taxon>Basidiomycota</taxon>
        <taxon>Agaricomycotina</taxon>
        <taxon>Agaricomycetes</taxon>
        <taxon>Agaricomycetidae</taxon>
        <taxon>Agaricales</taxon>
        <taxon>Tricholomatineae</taxon>
        <taxon>Lyophyllaceae</taxon>
        <taxon>Sphagnurus</taxon>
    </lineage>
</organism>
<dbReference type="GO" id="GO:0006893">
    <property type="term" value="P:Golgi to plasma membrane transport"/>
    <property type="evidence" value="ECO:0007669"/>
    <property type="project" value="TreeGrafter"/>
</dbReference>
<feature type="region of interest" description="Disordered" evidence="1">
    <location>
        <begin position="462"/>
        <end position="546"/>
    </location>
</feature>
<reference evidence="2" key="1">
    <citation type="submission" date="2021-02" db="EMBL/GenBank/DDBJ databases">
        <authorList>
            <person name="Nieuwenhuis M."/>
            <person name="Van De Peppel L.J.J."/>
        </authorList>
    </citation>
    <scope>NUCLEOTIDE SEQUENCE</scope>
    <source>
        <strain evidence="2">D49</strain>
    </source>
</reference>
<dbReference type="InterPro" id="IPR015374">
    <property type="entry name" value="ChAPs"/>
</dbReference>
<protein>
    <recommendedName>
        <fullName evidence="4">Chaps-domain-containing protein</fullName>
    </recommendedName>
</protein>
<dbReference type="InterPro" id="IPR011990">
    <property type="entry name" value="TPR-like_helical_dom_sf"/>
</dbReference>
<proteinExistence type="predicted"/>
<accession>A0A9P7FMN4</accession>
<evidence type="ECO:0000313" key="3">
    <source>
        <dbReference type="Proteomes" id="UP000717328"/>
    </source>
</evidence>
<evidence type="ECO:0008006" key="4">
    <source>
        <dbReference type="Google" id="ProtNLM"/>
    </source>
</evidence>
<dbReference type="FunFam" id="1.25.40.10:FF:000149">
    <property type="entry name" value="Clathrin-coated vesiclec protein (Bud7)"/>
    <property type="match status" value="1"/>
</dbReference>
<dbReference type="SUPFAM" id="SSF48452">
    <property type="entry name" value="TPR-like"/>
    <property type="match status" value="1"/>
</dbReference>
<evidence type="ECO:0000313" key="2">
    <source>
        <dbReference type="EMBL" id="KAG5634719.1"/>
    </source>
</evidence>
<sequence length="756" mass="84556">MAEAQATFKEIPEIFEVELGESLTARTESLSTFRELGPPDLCHVVKNTGRSGQRDLGSYHYVSGVDASSSASLAAYINSLTYAIEDNSAWFSKNAAWKVRNGCYCCFNAFSRVDIRVDVKIPGGVNAYVIDLRGERHEATAEMWQETYVSAILRAILYSDDPTYALEAYRKLDPITSPEGEIRFLQGAEALFLKGWQVGSDPEIQVATVVSNHLTAGILKYFGDSGRFQQAANLFEKLAAREPEVSSLLAKSYIGMNEEVKAVQIIASAMKQTPQSYTLLHVQCDFLRAKGKHDWALKLARQAVNCAPSEFVTWEKLTELYMDLGQYESALLTLNSCPMFTFNGRDAHRTLAAAKVNLPFTRAIGEILPDRSRTEDDEADPALQRLPAPGLRGTWARAYSLLTRLVSQIGWDELLKTRSSVFVMEEEYRMQKAQSDINQVLSNTNGTAIEHEEGDAGRMVIHEDGTVDPSPPNSSSSPDENSSTRAMRSISSSIDTAANASTLEPGIPTIRISTESDRAREEQEQDISRGTTPTIKVSDVDGQENGNGVEPMHMLEKPVQAAAGEGEQTEGDALAAAAQEPFSFSNKRLCERWLDNLFMVLYEDLRVWTIFRAEVAHFKTQHVAYRKTGLEWEILGDLGLRLHHKEEAKEAYQRCLDTPRYSPKPWLKLMEMYAEEGDIQRSIQTAIRVAAYQYAEYTEMTFPTQIARSFFKLGQIHGHAKISFTLISMGLPEPILKIMDSYLKYGKTFKIEGYDF</sequence>
<dbReference type="EMBL" id="JABCKI010006296">
    <property type="protein sequence ID" value="KAG5634719.1"/>
    <property type="molecule type" value="Genomic_DNA"/>
</dbReference>
<keyword evidence="3" id="KW-1185">Reference proteome</keyword>
<dbReference type="GO" id="GO:0034044">
    <property type="term" value="C:exomer complex"/>
    <property type="evidence" value="ECO:0007669"/>
    <property type="project" value="UniProtKB-ARBA"/>
</dbReference>
<comment type="caution">
    <text evidence="2">The sequence shown here is derived from an EMBL/GenBank/DDBJ whole genome shotgun (WGS) entry which is preliminary data.</text>
</comment>
<dbReference type="PANTHER" id="PTHR31975:SF1">
    <property type="entry name" value="BUD SITE SELECTION PROTEIN 7-RELATED"/>
    <property type="match status" value="1"/>
</dbReference>
<dbReference type="PANTHER" id="PTHR31975">
    <property type="entry name" value="BUD SITE SELECTION PROTEIN 7-RELATED"/>
    <property type="match status" value="1"/>
</dbReference>